<dbReference type="InterPro" id="IPR010203">
    <property type="entry name" value="RraA"/>
</dbReference>
<accession>A0A560WG44</accession>
<organism evidence="9 10">
    <name type="scientific">Marihabitans asiaticum</name>
    <dbReference type="NCBI Taxonomy" id="415218"/>
    <lineage>
        <taxon>Bacteria</taxon>
        <taxon>Bacillati</taxon>
        <taxon>Actinomycetota</taxon>
        <taxon>Actinomycetes</taxon>
        <taxon>Micrococcales</taxon>
        <taxon>Intrasporangiaceae</taxon>
        <taxon>Marihabitans</taxon>
    </lineage>
</organism>
<evidence type="ECO:0000256" key="7">
    <source>
        <dbReference type="PIRSR" id="PIRSR605493-1"/>
    </source>
</evidence>
<dbReference type="AlphaFoldDB" id="A0A560WG44"/>
<dbReference type="NCBIfam" id="NF006875">
    <property type="entry name" value="PRK09372.1"/>
    <property type="match status" value="1"/>
</dbReference>
<comment type="caution">
    <text evidence="9">The sequence shown here is derived from an EMBL/GenBank/DDBJ whole genome shotgun (WGS) entry which is preliminary data.</text>
</comment>
<keyword evidence="7 8" id="KW-0479">Metal-binding</keyword>
<evidence type="ECO:0000313" key="9">
    <source>
        <dbReference type="EMBL" id="TWD16647.1"/>
    </source>
</evidence>
<dbReference type="PANTHER" id="PTHR33254">
    <property type="entry name" value="4-HYDROXY-4-METHYL-2-OXOGLUTARATE ALDOLASE 3-RELATED"/>
    <property type="match status" value="1"/>
</dbReference>
<comment type="subunit">
    <text evidence="4 8">Homotrimer.</text>
</comment>
<feature type="binding site" evidence="7">
    <location>
        <position position="98"/>
    </location>
    <ligand>
        <name>substrate</name>
    </ligand>
</feature>
<feature type="binding site" evidence="7">
    <location>
        <position position="99"/>
    </location>
    <ligand>
        <name>Mg(2+)</name>
        <dbReference type="ChEBI" id="CHEBI:18420"/>
    </ligand>
</feature>
<dbReference type="PANTHER" id="PTHR33254:SF29">
    <property type="entry name" value="REGULATOR OF RIBONUCLEASE ACTIVITY A"/>
    <property type="match status" value="1"/>
</dbReference>
<dbReference type="Gene3D" id="3.50.30.40">
    <property type="entry name" value="Ribonuclease E inhibitor RraA/RraA-like"/>
    <property type="match status" value="1"/>
</dbReference>
<dbReference type="CDD" id="cd16841">
    <property type="entry name" value="RraA_family"/>
    <property type="match status" value="1"/>
</dbReference>
<evidence type="ECO:0000256" key="1">
    <source>
        <dbReference type="ARBA" id="ARBA00001342"/>
    </source>
</evidence>
<comment type="cofactor">
    <cofactor evidence="7">
        <name>Mg(2+)</name>
        <dbReference type="ChEBI" id="CHEBI:18420"/>
    </cofactor>
</comment>
<evidence type="ECO:0000256" key="4">
    <source>
        <dbReference type="ARBA" id="ARBA00011233"/>
    </source>
</evidence>
<dbReference type="Pfam" id="PF03737">
    <property type="entry name" value="RraA-like"/>
    <property type="match status" value="1"/>
</dbReference>
<keyword evidence="10" id="KW-1185">Reference proteome</keyword>
<keyword evidence="8" id="KW-0456">Lyase</keyword>
<dbReference type="Proteomes" id="UP000315628">
    <property type="component" value="Unassembled WGS sequence"/>
</dbReference>
<evidence type="ECO:0000313" key="10">
    <source>
        <dbReference type="Proteomes" id="UP000315628"/>
    </source>
</evidence>
<proteinExistence type="inferred from homology"/>
<dbReference type="RefSeq" id="WP_144854782.1">
    <property type="nucleotide sequence ID" value="NZ_BAAAYT010000001.1"/>
</dbReference>
<dbReference type="InterPro" id="IPR005493">
    <property type="entry name" value="RraA/RraA-like"/>
</dbReference>
<dbReference type="EC" id="4.1.1.112" evidence="8"/>
<dbReference type="GO" id="GO:0051252">
    <property type="term" value="P:regulation of RNA metabolic process"/>
    <property type="evidence" value="ECO:0007669"/>
    <property type="project" value="InterPro"/>
</dbReference>
<dbReference type="OrthoDB" id="943692at2"/>
<dbReference type="GO" id="GO:0008948">
    <property type="term" value="F:oxaloacetate decarboxylase activity"/>
    <property type="evidence" value="ECO:0007669"/>
    <property type="project" value="UniProtKB-EC"/>
</dbReference>
<comment type="cofactor">
    <cofactor evidence="2 8">
        <name>a divalent metal cation</name>
        <dbReference type="ChEBI" id="CHEBI:60240"/>
    </cofactor>
</comment>
<dbReference type="EMBL" id="VIUW01000001">
    <property type="protein sequence ID" value="TWD16647.1"/>
    <property type="molecule type" value="Genomic_DNA"/>
</dbReference>
<evidence type="ECO:0000256" key="3">
    <source>
        <dbReference type="ARBA" id="ARBA00008621"/>
    </source>
</evidence>
<keyword evidence="7" id="KW-0460">Magnesium</keyword>
<dbReference type="GO" id="GO:0046872">
    <property type="term" value="F:metal ion binding"/>
    <property type="evidence" value="ECO:0007669"/>
    <property type="project" value="UniProtKB-KW"/>
</dbReference>
<dbReference type="GO" id="GO:0047443">
    <property type="term" value="F:4-hydroxy-4-methyl-2-oxoglutarate aldolase activity"/>
    <property type="evidence" value="ECO:0007669"/>
    <property type="project" value="UniProtKB-EC"/>
</dbReference>
<reference evidence="9 10" key="1">
    <citation type="submission" date="2019-06" db="EMBL/GenBank/DDBJ databases">
        <title>Sequencing the genomes of 1000 actinobacteria strains.</title>
        <authorList>
            <person name="Klenk H.-P."/>
        </authorList>
    </citation>
    <scope>NUCLEOTIDE SEQUENCE [LARGE SCALE GENOMIC DNA]</scope>
    <source>
        <strain evidence="9 10">DSM 18935</strain>
    </source>
</reference>
<dbReference type="NCBIfam" id="NF009134">
    <property type="entry name" value="PRK12487.1"/>
    <property type="match status" value="1"/>
</dbReference>
<dbReference type="InterPro" id="IPR036704">
    <property type="entry name" value="RraA/RraA-like_sf"/>
</dbReference>
<gene>
    <name evidence="9" type="ORF">FB557_0178</name>
</gene>
<dbReference type="EC" id="4.1.3.17" evidence="8"/>
<evidence type="ECO:0000256" key="6">
    <source>
        <dbReference type="ARBA" id="ARBA00047973"/>
    </source>
</evidence>
<evidence type="ECO:0000256" key="5">
    <source>
        <dbReference type="ARBA" id="ARBA00025046"/>
    </source>
</evidence>
<evidence type="ECO:0000256" key="8">
    <source>
        <dbReference type="RuleBase" id="RU004338"/>
    </source>
</evidence>
<name>A0A560WG44_9MICO</name>
<comment type="similarity">
    <text evidence="3 8">Belongs to the class II aldolase/RraA-like family.</text>
</comment>
<sequence>MPSWTTPDLCDDHPDDVRVLAPGWLDFGGREAFAGPVVTIACFEDNSLVKALVEEDGRGRVVVVDGGGSLRKALLGDQIAEQLAAKGWSGLVISGAVRDVEVLRTLDLGVRALGSVPLRTAKRGLGDRDVPVTITGVRLAPGDHLYADATGIVVADHALT</sequence>
<comment type="function">
    <text evidence="5 8">Catalyzes the aldol cleavage of 4-hydroxy-4-methyl-2-oxoglutarate (HMG) into 2 molecules of pyruvate. Also contains a secondary oxaloacetate (OAA) decarboxylase activity due to the common pyruvate enolate transition state formed following C-C bond cleavage in the retro-aldol and decarboxylation reactions.</text>
</comment>
<dbReference type="NCBIfam" id="TIGR01935">
    <property type="entry name" value="NOT-MenG"/>
    <property type="match status" value="1"/>
</dbReference>
<evidence type="ECO:0000256" key="2">
    <source>
        <dbReference type="ARBA" id="ARBA00001968"/>
    </source>
</evidence>
<dbReference type="GO" id="GO:0008428">
    <property type="term" value="F:ribonuclease inhibitor activity"/>
    <property type="evidence" value="ECO:0007669"/>
    <property type="project" value="InterPro"/>
</dbReference>
<comment type="catalytic activity">
    <reaction evidence="6 8">
        <text>oxaloacetate + H(+) = pyruvate + CO2</text>
        <dbReference type="Rhea" id="RHEA:15641"/>
        <dbReference type="ChEBI" id="CHEBI:15361"/>
        <dbReference type="ChEBI" id="CHEBI:15378"/>
        <dbReference type="ChEBI" id="CHEBI:16452"/>
        <dbReference type="ChEBI" id="CHEBI:16526"/>
        <dbReference type="EC" id="4.1.1.112"/>
    </reaction>
</comment>
<dbReference type="SUPFAM" id="SSF89562">
    <property type="entry name" value="RraA-like"/>
    <property type="match status" value="1"/>
</dbReference>
<protein>
    <recommendedName>
        <fullName evidence="8">4-hydroxy-4-methyl-2-oxoglutarate aldolase</fullName>
        <shortName evidence="8">HMG aldolase</shortName>
        <ecNumber evidence="8">4.1.1.112</ecNumber>
        <ecNumber evidence="8">4.1.3.17</ecNumber>
    </recommendedName>
    <alternativeName>
        <fullName evidence="8">Oxaloacetate decarboxylase</fullName>
    </alternativeName>
</protein>
<comment type="catalytic activity">
    <reaction evidence="1 8">
        <text>4-hydroxy-4-methyl-2-oxoglutarate = 2 pyruvate</text>
        <dbReference type="Rhea" id="RHEA:22748"/>
        <dbReference type="ChEBI" id="CHEBI:15361"/>
        <dbReference type="ChEBI" id="CHEBI:58276"/>
        <dbReference type="EC" id="4.1.3.17"/>
    </reaction>
</comment>
<feature type="binding site" evidence="7">
    <location>
        <begin position="76"/>
        <end position="79"/>
    </location>
    <ligand>
        <name>substrate</name>
    </ligand>
</feature>